<dbReference type="OrthoDB" id="1697867at2"/>
<proteinExistence type="predicted"/>
<keyword evidence="3" id="KW-1185">Reference proteome</keyword>
<dbReference type="Proteomes" id="UP000248646">
    <property type="component" value="Unassembled WGS sequence"/>
</dbReference>
<feature type="region of interest" description="Disordered" evidence="1">
    <location>
        <begin position="458"/>
        <end position="478"/>
    </location>
</feature>
<dbReference type="InterPro" id="IPR006428">
    <property type="entry name" value="Portal_SPP1-type"/>
</dbReference>
<gene>
    <name evidence="2" type="ORF">C7437_1011033</name>
</gene>
<dbReference type="NCBIfam" id="TIGR01538">
    <property type="entry name" value="portal_SPP1"/>
    <property type="match status" value="1"/>
</dbReference>
<name>A0A2W7MVS6_9BACI</name>
<accession>A0A2W7MVS6</accession>
<evidence type="ECO:0000313" key="2">
    <source>
        <dbReference type="EMBL" id="PZX07911.1"/>
    </source>
</evidence>
<dbReference type="AlphaFoldDB" id="A0A2W7MVS6"/>
<dbReference type="InterPro" id="IPR021145">
    <property type="entry name" value="Portal_protein_SPP1_Gp6-like"/>
</dbReference>
<reference evidence="2 3" key="1">
    <citation type="submission" date="2018-06" db="EMBL/GenBank/DDBJ databases">
        <title>Genomic Encyclopedia of Type Strains, Phase IV (KMG-IV): sequencing the most valuable type-strain genomes for metagenomic binning, comparative biology and taxonomic classification.</title>
        <authorList>
            <person name="Goeker M."/>
        </authorList>
    </citation>
    <scope>NUCLEOTIDE SEQUENCE [LARGE SCALE GENOMIC DNA]</scope>
    <source>
        <strain evidence="2 3">DSM 5</strain>
    </source>
</reference>
<dbReference type="RefSeq" id="WP_111438520.1">
    <property type="nucleotide sequence ID" value="NZ_QKZI01000001.1"/>
</dbReference>
<evidence type="ECO:0000313" key="3">
    <source>
        <dbReference type="Proteomes" id="UP000248646"/>
    </source>
</evidence>
<dbReference type="EMBL" id="QKZI01000001">
    <property type="protein sequence ID" value="PZX07911.1"/>
    <property type="molecule type" value="Genomic_DNA"/>
</dbReference>
<evidence type="ECO:0000256" key="1">
    <source>
        <dbReference type="SAM" id="MobiDB-lite"/>
    </source>
</evidence>
<dbReference type="Pfam" id="PF05133">
    <property type="entry name" value="SPP1_portal"/>
    <property type="match status" value="1"/>
</dbReference>
<comment type="caution">
    <text evidence="2">The sequence shown here is derived from an EMBL/GenBank/DDBJ whole genome shotgun (WGS) entry which is preliminary data.</text>
</comment>
<sequence length="478" mass="54225">MPDPFSVTHGEELIAIIEQNAPKQEDVIKEIYDSFDSRTMLEGVNYYFKESDIKQRKIMATDEGGNVVPDNDATNNKIASGFHKILVDQKVAYLSGEPMVFGSKSEDAKTLELIDELLGEEFEDVLPELIINVSNKGREWMHPYVNEDGDFEYMIVPAEEFIPLFDRKKKRKLVAGIRFYPISEDVIKFEMWTSKDVTYYEMIGDKLVLDVNEEVNPAPHFWQGTKAMNWGDVPFIEFANNEARISDLHFVKGEVDAYDRLVSDAQNTLEDMQSLIYVLKGYEGTNLAQFNTQLKRYKVISIAADEGAGVDTLKAEVPVEAYKTQSDKLMDNIYAFGQGVNPSPDIIGNAPSGVALKNLYSLLDMKASMLERKFTLSLRRFMWFVSEYAKFSKKGDFNYRDITFTFSKMLLTNEAEIIQMARDSDGVISKTTILENHPWVKDAELEKQRLEDDALLYGDSLEPLGGEGDGSTGDTEED</sequence>
<organism evidence="2 3">
    <name type="scientific">Psychrobacillus insolitus</name>
    <dbReference type="NCBI Taxonomy" id="1461"/>
    <lineage>
        <taxon>Bacteria</taxon>
        <taxon>Bacillati</taxon>
        <taxon>Bacillota</taxon>
        <taxon>Bacilli</taxon>
        <taxon>Bacillales</taxon>
        <taxon>Bacillaceae</taxon>
        <taxon>Psychrobacillus</taxon>
    </lineage>
</organism>
<protein>
    <submittedName>
        <fullName evidence="2">SPP1 family phage portal protein</fullName>
    </submittedName>
</protein>